<accession>A0A6C0CYU1</accession>
<reference evidence="1" key="1">
    <citation type="journal article" date="2020" name="Nature">
        <title>Giant virus diversity and host interactions through global metagenomics.</title>
        <authorList>
            <person name="Schulz F."/>
            <person name="Roux S."/>
            <person name="Paez-Espino D."/>
            <person name="Jungbluth S."/>
            <person name="Walsh D.A."/>
            <person name="Denef V.J."/>
            <person name="McMahon K.D."/>
            <person name="Konstantinidis K.T."/>
            <person name="Eloe-Fadrosh E.A."/>
            <person name="Kyrpides N.C."/>
            <person name="Woyke T."/>
        </authorList>
    </citation>
    <scope>NUCLEOTIDE SEQUENCE</scope>
    <source>
        <strain evidence="1">GVMAG-M-3300023110-24</strain>
    </source>
</reference>
<organism evidence="1">
    <name type="scientific">viral metagenome</name>
    <dbReference type="NCBI Taxonomy" id="1070528"/>
    <lineage>
        <taxon>unclassified sequences</taxon>
        <taxon>metagenomes</taxon>
        <taxon>organismal metagenomes</taxon>
    </lineage>
</organism>
<dbReference type="AlphaFoldDB" id="A0A6C0CYU1"/>
<sequence length="93" mass="11084">MNKIPEASNKIDYLNNSRYLIKPNDLILDPFMYIYEKSLKFYNDNKTNKHYNFFENKDNVPEVLNRSSTFQNMEYNRADMLAKPPILGLDINL</sequence>
<name>A0A6C0CYU1_9ZZZZ</name>
<evidence type="ECO:0000313" key="1">
    <source>
        <dbReference type="EMBL" id="QHT09130.1"/>
    </source>
</evidence>
<dbReference type="EMBL" id="MN739508">
    <property type="protein sequence ID" value="QHT09130.1"/>
    <property type="molecule type" value="Genomic_DNA"/>
</dbReference>
<proteinExistence type="predicted"/>
<protein>
    <submittedName>
        <fullName evidence="1">Uncharacterized protein</fullName>
    </submittedName>
</protein>